<evidence type="ECO:0000259" key="2">
    <source>
        <dbReference type="PROSITE" id="PS51168"/>
    </source>
</evidence>
<dbReference type="STRING" id="883081.HMPREF9698_00214"/>
<dbReference type="InterPro" id="IPR011279">
    <property type="entry name" value="Chorismate_mutase_GmP"/>
</dbReference>
<keyword evidence="1" id="KW-0413">Isomerase</keyword>
<dbReference type="EMBL" id="AGXA01000004">
    <property type="protein sequence ID" value="EKU94182.1"/>
    <property type="molecule type" value="Genomic_DNA"/>
</dbReference>
<comment type="caution">
    <text evidence="3">The sequence shown here is derived from an EMBL/GenBank/DDBJ whole genome shotgun (WGS) entry which is preliminary data.</text>
</comment>
<dbReference type="SMART" id="SM00830">
    <property type="entry name" value="CM_2"/>
    <property type="match status" value="1"/>
</dbReference>
<dbReference type="GO" id="GO:0004106">
    <property type="term" value="F:chorismate mutase activity"/>
    <property type="evidence" value="ECO:0007669"/>
    <property type="project" value="InterPro"/>
</dbReference>
<keyword evidence="4" id="KW-1185">Reference proteome</keyword>
<dbReference type="SUPFAM" id="SSF48600">
    <property type="entry name" value="Chorismate mutase II"/>
    <property type="match status" value="1"/>
</dbReference>
<dbReference type="AlphaFoldDB" id="K9ET66"/>
<dbReference type="PROSITE" id="PS51168">
    <property type="entry name" value="CHORISMATE_MUT_2"/>
    <property type="match status" value="1"/>
</dbReference>
<dbReference type="InterPro" id="IPR051331">
    <property type="entry name" value="Chorismate_mutase-related"/>
</dbReference>
<dbReference type="GO" id="GO:0046417">
    <property type="term" value="P:chorismate metabolic process"/>
    <property type="evidence" value="ECO:0007669"/>
    <property type="project" value="InterPro"/>
</dbReference>
<dbReference type="HOGENOM" id="CLU_131518_3_3_9"/>
<protein>
    <submittedName>
        <fullName evidence="3">Chorismate mutase</fullName>
    </submittedName>
</protein>
<dbReference type="Pfam" id="PF01817">
    <property type="entry name" value="CM_2"/>
    <property type="match status" value="1"/>
</dbReference>
<evidence type="ECO:0000313" key="4">
    <source>
        <dbReference type="Proteomes" id="UP000009875"/>
    </source>
</evidence>
<name>K9ET66_9LACT</name>
<organism evidence="3 4">
    <name type="scientific">Alloiococcus otitis ATCC 51267</name>
    <dbReference type="NCBI Taxonomy" id="883081"/>
    <lineage>
        <taxon>Bacteria</taxon>
        <taxon>Bacillati</taxon>
        <taxon>Bacillota</taxon>
        <taxon>Bacilli</taxon>
        <taxon>Lactobacillales</taxon>
        <taxon>Carnobacteriaceae</taxon>
        <taxon>Alloiococcus</taxon>
    </lineage>
</organism>
<dbReference type="PANTHER" id="PTHR38041">
    <property type="entry name" value="CHORISMATE MUTASE"/>
    <property type="match status" value="1"/>
</dbReference>
<sequence>MLEDQRKEIDRIDQEIVRLFELRCQAIEAIAELKLKNKIAVLDQDREKQVIAKVQSFLSDDSLKEEIADLYQNLMRISRLHQTKWIKKREKSQES</sequence>
<dbReference type="Gene3D" id="1.20.59.10">
    <property type="entry name" value="Chorismate mutase"/>
    <property type="match status" value="1"/>
</dbReference>
<proteinExistence type="predicted"/>
<accession>K9ET66</accession>
<evidence type="ECO:0000313" key="3">
    <source>
        <dbReference type="EMBL" id="EKU94182.1"/>
    </source>
</evidence>
<dbReference type="PANTHER" id="PTHR38041:SF1">
    <property type="entry name" value="CHORISMATE MUTASE"/>
    <property type="match status" value="1"/>
</dbReference>
<dbReference type="RefSeq" id="WP_003776463.1">
    <property type="nucleotide sequence ID" value="NZ_JH992957.1"/>
</dbReference>
<dbReference type="eggNOG" id="COG1605">
    <property type="taxonomic scope" value="Bacteria"/>
</dbReference>
<feature type="domain" description="Chorismate mutase" evidence="2">
    <location>
        <begin position="1"/>
        <end position="86"/>
    </location>
</feature>
<dbReference type="OrthoDB" id="9802281at2"/>
<gene>
    <name evidence="3" type="ORF">HMPREF9698_00214</name>
</gene>
<reference evidence="3 4" key="1">
    <citation type="submission" date="2012-09" db="EMBL/GenBank/DDBJ databases">
        <title>The Genome Sequence of Alloiococcus otitis ATCC 51267.</title>
        <authorList>
            <consortium name="The Broad Institute Genome Sequencing Platform"/>
            <person name="Earl A."/>
            <person name="Ward D."/>
            <person name="Feldgarden M."/>
            <person name="Gevers D."/>
            <person name="Huys G."/>
            <person name="Walker B."/>
            <person name="Young S.K."/>
            <person name="Zeng Q."/>
            <person name="Gargeya S."/>
            <person name="Fitzgerald M."/>
            <person name="Haas B."/>
            <person name="Abouelleil A."/>
            <person name="Alvarado L."/>
            <person name="Arachchi H.M."/>
            <person name="Berlin A.M."/>
            <person name="Chapman S.B."/>
            <person name="Goldberg J."/>
            <person name="Griggs A."/>
            <person name="Gujja S."/>
            <person name="Hansen M."/>
            <person name="Howarth C."/>
            <person name="Imamovic A."/>
            <person name="Larimer J."/>
            <person name="McCowen C."/>
            <person name="Montmayeur A."/>
            <person name="Murphy C."/>
            <person name="Neiman D."/>
            <person name="Pearson M."/>
            <person name="Priest M."/>
            <person name="Roberts A."/>
            <person name="Saif S."/>
            <person name="Shea T."/>
            <person name="Sisk P."/>
            <person name="Sykes S."/>
            <person name="Wortman J."/>
            <person name="Nusbaum C."/>
            <person name="Birren B."/>
        </authorList>
    </citation>
    <scope>NUCLEOTIDE SEQUENCE [LARGE SCALE GENOMIC DNA]</scope>
    <source>
        <strain evidence="3 4">ATCC 51267</strain>
    </source>
</reference>
<evidence type="ECO:0000256" key="1">
    <source>
        <dbReference type="ARBA" id="ARBA00023235"/>
    </source>
</evidence>
<dbReference type="InterPro" id="IPR002701">
    <property type="entry name" value="CM_II_prokaryot"/>
</dbReference>
<dbReference type="InterPro" id="IPR036979">
    <property type="entry name" value="CM_dom_sf"/>
</dbReference>
<dbReference type="InterPro" id="IPR036263">
    <property type="entry name" value="Chorismate_II_sf"/>
</dbReference>
<dbReference type="GO" id="GO:0009697">
    <property type="term" value="P:salicylic acid biosynthetic process"/>
    <property type="evidence" value="ECO:0007669"/>
    <property type="project" value="TreeGrafter"/>
</dbReference>
<dbReference type="NCBIfam" id="TIGR01805">
    <property type="entry name" value="CM_mono_grmpos"/>
    <property type="match status" value="1"/>
</dbReference>
<dbReference type="Proteomes" id="UP000009875">
    <property type="component" value="Unassembled WGS sequence"/>
</dbReference>